<evidence type="ECO:0000313" key="3">
    <source>
        <dbReference type="Proteomes" id="UP000221243"/>
    </source>
</evidence>
<feature type="domain" description="SH3 fold" evidence="1">
    <location>
        <begin position="7"/>
        <end position="127"/>
    </location>
</feature>
<protein>
    <submittedName>
        <fullName evidence="2">Phage protein</fullName>
    </submittedName>
</protein>
<proteinExistence type="predicted"/>
<evidence type="ECO:0000313" key="2">
    <source>
        <dbReference type="EMBL" id="BAW98343.1"/>
    </source>
</evidence>
<dbReference type="Pfam" id="PF20287">
    <property type="entry name" value="SH3DP"/>
    <property type="match status" value="1"/>
</dbReference>
<dbReference type="EMBL" id="AP017972">
    <property type="protein sequence ID" value="BAW98343.1"/>
    <property type="molecule type" value="Genomic_DNA"/>
</dbReference>
<reference evidence="2 3" key="1">
    <citation type="submission" date="2017-01" db="EMBL/GenBank/DDBJ databases">
        <title>Complete Genome Sequence of Vibrio Parahaemolyticus Bacteriophage pTD1.</title>
        <authorList>
            <person name="Midorikawa Y."/>
            <person name="Sano M."/>
        </authorList>
    </citation>
    <scope>NUCLEOTIDE SEQUENCE [LARGE SCALE GENOMIC DNA]</scope>
    <source>
        <strain evidence="2">PTD1</strain>
    </source>
</reference>
<dbReference type="InterPro" id="IPR046907">
    <property type="entry name" value="SH3DP"/>
</dbReference>
<name>A0A1Q2U309_9CAUD</name>
<keyword evidence="3" id="KW-1185">Reference proteome</keyword>
<sequence length="136" mass="15183">MIYNIGQEDLISFRVVESGLMNSGFEGVTYQGTVGHAVAVMVTTDINIKHQNLRTYFKGAYPDAINPTDYQYILVRHPNGVVEAIGEPWIVKNSLKVVNTQSKTITITNWSEWFGEPIKDLLASLGATYTIKDTDK</sequence>
<dbReference type="Proteomes" id="UP000221243">
    <property type="component" value="Segment"/>
</dbReference>
<dbReference type="OrthoDB" id="17355at10239"/>
<dbReference type="GeneID" id="40075150"/>
<accession>A0A1Q2U309</accession>
<dbReference type="RefSeq" id="YP_009599421.1">
    <property type="nucleotide sequence ID" value="NC_041916.1"/>
</dbReference>
<evidence type="ECO:0000259" key="1">
    <source>
        <dbReference type="Pfam" id="PF20287"/>
    </source>
</evidence>
<organism evidence="2 3">
    <name type="scientific">Vibrio phage pTD1</name>
    <dbReference type="NCBI Taxonomy" id="1938577"/>
    <lineage>
        <taxon>Viruses</taxon>
        <taxon>Duplodnaviria</taxon>
        <taxon>Heunggongvirae</taxon>
        <taxon>Uroviricota</taxon>
        <taxon>Caudoviricetes</taxon>
        <taxon>Chimalliviridae</taxon>
        <taxon>Gorgonvirinae</taxon>
        <taxon>Tidunavirus</taxon>
        <taxon>Tidunavirus pTD1</taxon>
    </lineage>
</organism>
<dbReference type="KEGG" id="vg:40075150"/>